<keyword evidence="3" id="KW-0472">Membrane</keyword>
<dbReference type="EMBL" id="JBHSMH010000049">
    <property type="protein sequence ID" value="MFC5470041.1"/>
    <property type="molecule type" value="Genomic_DNA"/>
</dbReference>
<proteinExistence type="predicted"/>
<dbReference type="PANTHER" id="PTHR41259">
    <property type="entry name" value="DOUBLE-STRAND BREAK REPAIR RAD50 ATPASE, PUTATIVE-RELATED"/>
    <property type="match status" value="1"/>
</dbReference>
<dbReference type="Proteomes" id="UP001596105">
    <property type="component" value="Unassembled WGS sequence"/>
</dbReference>
<feature type="region of interest" description="Disordered" evidence="2">
    <location>
        <begin position="787"/>
        <end position="807"/>
    </location>
</feature>
<gene>
    <name evidence="5" type="ORF">ACFPPD_15095</name>
</gene>
<evidence type="ECO:0000313" key="5">
    <source>
        <dbReference type="EMBL" id="MFC5470041.1"/>
    </source>
</evidence>
<feature type="transmembrane region" description="Helical" evidence="3">
    <location>
        <begin position="526"/>
        <end position="546"/>
    </location>
</feature>
<organism evidence="5 6">
    <name type="scientific">Cohnella suwonensis</name>
    <dbReference type="NCBI Taxonomy" id="696072"/>
    <lineage>
        <taxon>Bacteria</taxon>
        <taxon>Bacillati</taxon>
        <taxon>Bacillota</taxon>
        <taxon>Bacilli</taxon>
        <taxon>Bacillales</taxon>
        <taxon>Paenibacillaceae</taxon>
        <taxon>Cohnella</taxon>
    </lineage>
</organism>
<feature type="coiled-coil region" evidence="1">
    <location>
        <begin position="209"/>
        <end position="243"/>
    </location>
</feature>
<feature type="compositionally biased region" description="Low complexity" evidence="2">
    <location>
        <begin position="431"/>
        <end position="442"/>
    </location>
</feature>
<feature type="compositionally biased region" description="Polar residues" evidence="2">
    <location>
        <begin position="505"/>
        <end position="515"/>
    </location>
</feature>
<protein>
    <submittedName>
        <fullName evidence="5">AAA family ATPase</fullName>
    </submittedName>
</protein>
<feature type="coiled-coil region" evidence="1">
    <location>
        <begin position="283"/>
        <end position="421"/>
    </location>
</feature>
<feature type="coiled-coil region" evidence="1">
    <location>
        <begin position="946"/>
        <end position="973"/>
    </location>
</feature>
<dbReference type="Gene3D" id="3.40.50.300">
    <property type="entry name" value="P-loop containing nucleotide triphosphate hydrolases"/>
    <property type="match status" value="2"/>
</dbReference>
<feature type="region of interest" description="Disordered" evidence="2">
    <location>
        <begin position="422"/>
        <end position="442"/>
    </location>
</feature>
<keyword evidence="3" id="KW-1133">Transmembrane helix</keyword>
<keyword evidence="1" id="KW-0175">Coiled coil</keyword>
<feature type="domain" description="YhaN AAA" evidence="4">
    <location>
        <begin position="1"/>
        <end position="203"/>
    </location>
</feature>
<sequence length="1120" mass="123244">MRIKELQVDGYGALRAVKLALDTSVTVLYGPNEAGKSTLLRFVRSMLYGFPTRKDLVERGEPVNGGRHGGRLLIEEKDGRTWVLERYAERSGELVLRDGNGFEKTIGQAEWEKAHLGGISERLFRQLFAVSLNELHELRTLQGEEVGNYLYHAGLAGGTALTGARRKIAAEMDKLYRPKGSTQEMSKLLAEMKAIEIAIRERKDRVLTYVETEEELARLKAALAEAERELPMLRLDAARLQAAGESRQWWLKRETLLAEDAEARSRLANPDAPLLAEDAAFKRERLTKAKEEAERGYAEARGKAEEWKERRARVVWDEALAASASEWARLDGMREAISAKREERTELEAERRTLNEAVHSAISRISANWGETELLAFGGLAAEREQIRALQLEWADAEKTRATLQAELQRLARTEAALAAEADAEGRAERNGGAAIPAGSAASTGTDAAVVESFGLFAPRAKPALLQAWHRAEDSRRDFERARTAASAVAGMMPVTPAAEAAGGSTRSRSGQATGRTRKTGRSRNFLFGVASAALALVFASIYLFGGSDGPGAIGSALIALAFVIASAVSFRAASPTGAADRGASEGTSAQAASQALAELRLGRKKFGESLRQLLRHPETAAGDLGVMLGSEGTETADAITQRELLRVSPTEDESWQRLRDAVYEQLERFEASERGEAKLSELLGRLQETRREREFALADATDSRDRQEKLREEWRQWLEERKLPANLEPDGLPELLGLAEQGQVALRRRNRVAERVLALDAAIGDYEAEVGKLREACEGEGVAGAAATENDAARTASRLARESSAMAAEKAEAERLDRLSAESASAAEEAAGRLAAAQAGIAAMLEETGERSESELDVRLAVDGQSRARRREAGEIRIRLESGKDEDAKERLYELLRSYDAAELSAMAVEGMMRLEAAEQVRSERLDRRGRLAQELERQRGDAELEDSAQRLRELQGKLEALTERYAVLALSERLIARTKAVFEEEKQPEVLMRASRHFRRMTDGAYVRIVAPGETKAMLAETADKRLLDSAFLSRGTQEQLYLAMRFALCEAASPDRPLPLLLDDLFVHFDEKRLQSTIPVIGELSRTRQVILFTCHESVARAISSGLPEARMLVLGS</sequence>
<dbReference type="InterPro" id="IPR038734">
    <property type="entry name" value="YhaN_AAA"/>
</dbReference>
<dbReference type="PANTHER" id="PTHR41259:SF1">
    <property type="entry name" value="DOUBLE-STRAND BREAK REPAIR RAD50 ATPASE, PUTATIVE-RELATED"/>
    <property type="match status" value="1"/>
</dbReference>
<evidence type="ECO:0000256" key="2">
    <source>
        <dbReference type="SAM" id="MobiDB-lite"/>
    </source>
</evidence>
<comment type="caution">
    <text evidence="5">The sequence shown here is derived from an EMBL/GenBank/DDBJ whole genome shotgun (WGS) entry which is preliminary data.</text>
</comment>
<reference evidence="6" key="1">
    <citation type="journal article" date="2019" name="Int. J. Syst. Evol. Microbiol.">
        <title>The Global Catalogue of Microorganisms (GCM) 10K type strain sequencing project: providing services to taxonomists for standard genome sequencing and annotation.</title>
        <authorList>
            <consortium name="The Broad Institute Genomics Platform"/>
            <consortium name="The Broad Institute Genome Sequencing Center for Infectious Disease"/>
            <person name="Wu L."/>
            <person name="Ma J."/>
        </authorList>
    </citation>
    <scope>NUCLEOTIDE SEQUENCE [LARGE SCALE GENOMIC DNA]</scope>
    <source>
        <strain evidence="6">CCUG 57113</strain>
    </source>
</reference>
<dbReference type="SUPFAM" id="SSF52540">
    <property type="entry name" value="P-loop containing nucleoside triphosphate hydrolases"/>
    <property type="match status" value="1"/>
</dbReference>
<evidence type="ECO:0000256" key="1">
    <source>
        <dbReference type="SAM" id="Coils"/>
    </source>
</evidence>
<accession>A0ABW0LZR9</accession>
<evidence type="ECO:0000256" key="3">
    <source>
        <dbReference type="SAM" id="Phobius"/>
    </source>
</evidence>
<evidence type="ECO:0000313" key="6">
    <source>
        <dbReference type="Proteomes" id="UP001596105"/>
    </source>
</evidence>
<dbReference type="Pfam" id="PF13514">
    <property type="entry name" value="AAA_27"/>
    <property type="match status" value="1"/>
</dbReference>
<evidence type="ECO:0000259" key="4">
    <source>
        <dbReference type="Pfam" id="PF13514"/>
    </source>
</evidence>
<feature type="region of interest" description="Disordered" evidence="2">
    <location>
        <begin position="499"/>
        <end position="519"/>
    </location>
</feature>
<keyword evidence="3" id="KW-0812">Transmembrane</keyword>
<feature type="coiled-coil region" evidence="1">
    <location>
        <begin position="673"/>
        <end position="700"/>
    </location>
</feature>
<keyword evidence="6" id="KW-1185">Reference proteome</keyword>
<feature type="transmembrane region" description="Helical" evidence="3">
    <location>
        <begin position="552"/>
        <end position="574"/>
    </location>
</feature>
<dbReference type="InterPro" id="IPR027417">
    <property type="entry name" value="P-loop_NTPase"/>
</dbReference>
<name>A0ABW0LZR9_9BACL</name>
<dbReference type="RefSeq" id="WP_209749395.1">
    <property type="nucleotide sequence ID" value="NZ_JBHSMH010000049.1"/>
</dbReference>